<dbReference type="OMA" id="WCRAVEN"/>
<sequence>MAVSGTDVFMGWSRPSLAQYGTAPPCNNVAFTDVSKMNMGNLNTLLVAMLAMLLRGTVAGMAEIINILPISGCVGPGDPIVLNCKVRAARNENSTIAFFHGSVLVTNESHPTATVHHYTPLCRLRGSKLRWDIEATLTVPTATQADAGEYSCSLSPRDLRTNNATVLVQRQSEFDLVVSTIRPNLGQQVSVEVRRKCDQTASIEVTRTDAHGVVTVIPHRYQHEANNDKPYVRKSDGWLIIPHFKCEYLGNYTFTVQAVRVFEGIPTSKFVFMDAWCAATCCPQEEDASSEPPEKEGSTRRSTASPHQNPHPMSSENEVDNSLFIAFIVILGVLMIVVPLVVHFWHRRKIQSLKRQLSQIRGSTQLGMEDSDQKV</sequence>
<keyword evidence="2" id="KW-0812">Transmembrane</keyword>
<dbReference type="RefSeq" id="XP_022079244.1">
    <property type="nucleotide sequence ID" value="XM_022223552.1"/>
</dbReference>
<organism evidence="4 5">
    <name type="scientific">Acanthaster planci</name>
    <name type="common">Crown-of-thorns starfish</name>
    <dbReference type="NCBI Taxonomy" id="133434"/>
    <lineage>
        <taxon>Eukaryota</taxon>
        <taxon>Metazoa</taxon>
        <taxon>Echinodermata</taxon>
        <taxon>Eleutherozoa</taxon>
        <taxon>Asterozoa</taxon>
        <taxon>Asteroidea</taxon>
        <taxon>Valvatacea</taxon>
        <taxon>Valvatida</taxon>
        <taxon>Acanthasteridae</taxon>
        <taxon>Acanthaster</taxon>
    </lineage>
</organism>
<dbReference type="InterPro" id="IPR013783">
    <property type="entry name" value="Ig-like_fold"/>
</dbReference>
<proteinExistence type="predicted"/>
<evidence type="ECO:0000256" key="1">
    <source>
        <dbReference type="SAM" id="MobiDB-lite"/>
    </source>
</evidence>
<gene>
    <name evidence="5" type="primary">LOC110973079</name>
</gene>
<dbReference type="PROSITE" id="PS50835">
    <property type="entry name" value="IG_LIKE"/>
    <property type="match status" value="1"/>
</dbReference>
<keyword evidence="4" id="KW-1185">Reference proteome</keyword>
<dbReference type="AlphaFoldDB" id="A0A8B7XEQ9"/>
<evidence type="ECO:0000313" key="4">
    <source>
        <dbReference type="Proteomes" id="UP000694845"/>
    </source>
</evidence>
<feature type="domain" description="Ig-like" evidence="3">
    <location>
        <begin position="77"/>
        <end position="167"/>
    </location>
</feature>
<dbReference type="SMART" id="SM00409">
    <property type="entry name" value="IG"/>
    <property type="match status" value="1"/>
</dbReference>
<evidence type="ECO:0000256" key="2">
    <source>
        <dbReference type="SAM" id="Phobius"/>
    </source>
</evidence>
<dbReference type="InterPro" id="IPR003599">
    <property type="entry name" value="Ig_sub"/>
</dbReference>
<dbReference type="InterPro" id="IPR036179">
    <property type="entry name" value="Ig-like_dom_sf"/>
</dbReference>
<feature type="transmembrane region" description="Helical" evidence="2">
    <location>
        <begin position="323"/>
        <end position="345"/>
    </location>
</feature>
<dbReference type="Proteomes" id="UP000694845">
    <property type="component" value="Unplaced"/>
</dbReference>
<keyword evidence="2" id="KW-1133">Transmembrane helix</keyword>
<protein>
    <submittedName>
        <fullName evidence="5">Uncharacterized protein LOC110973079 isoform X1</fullName>
    </submittedName>
</protein>
<evidence type="ECO:0000259" key="3">
    <source>
        <dbReference type="PROSITE" id="PS50835"/>
    </source>
</evidence>
<dbReference type="InterPro" id="IPR007110">
    <property type="entry name" value="Ig-like_dom"/>
</dbReference>
<evidence type="ECO:0000313" key="5">
    <source>
        <dbReference type="RefSeq" id="XP_022079244.1"/>
    </source>
</evidence>
<dbReference type="GeneID" id="110973079"/>
<dbReference type="SUPFAM" id="SSF48726">
    <property type="entry name" value="Immunoglobulin"/>
    <property type="match status" value="1"/>
</dbReference>
<dbReference type="Gene3D" id="2.60.40.10">
    <property type="entry name" value="Immunoglobulins"/>
    <property type="match status" value="1"/>
</dbReference>
<accession>A0A8B7XEQ9</accession>
<feature type="region of interest" description="Disordered" evidence="1">
    <location>
        <begin position="285"/>
        <end position="315"/>
    </location>
</feature>
<keyword evidence="2" id="KW-0472">Membrane</keyword>
<feature type="compositionally biased region" description="Polar residues" evidence="1">
    <location>
        <begin position="300"/>
        <end position="315"/>
    </location>
</feature>
<reference evidence="5" key="1">
    <citation type="submission" date="2025-08" db="UniProtKB">
        <authorList>
            <consortium name="RefSeq"/>
        </authorList>
    </citation>
    <scope>IDENTIFICATION</scope>
</reference>
<dbReference type="KEGG" id="aplc:110973079"/>
<name>A0A8B7XEQ9_ACAPL</name>